<sequence>MISSLMGISLFGIKCKYKKANDIQNYISLLTYLMFRRFVHSNSVLEHYKTIDDLKNGLNKFIPEEVINYVENGQNPDLFTQAFVSRTATENQFTNGKIQAVDNFRSLLSDEFAKSFPDLYENNNDLDSPYIDQQQQETQQAQGQQESSAPSSSTSTSI</sequence>
<comment type="function">
    <text evidence="6">Component of the Mediator complex, a coactivator involved in the regulated transcription of nearly all RNA polymerase II-dependent genes. Mediator functions as a bridge to convey information from gene-specific regulatory proteins to the basal RNA polymerase II transcription machinery. Mediator is recruited to promoters by direct interactions with regulatory proteins and serves as a scaffold for the assembly of a functional preinitiation complex with RNA polymerase II and the general transcription factors.</text>
</comment>
<evidence type="ECO:0000256" key="3">
    <source>
        <dbReference type="ARBA" id="ARBA00023015"/>
    </source>
</evidence>
<reference evidence="8 9" key="1">
    <citation type="submission" date="2016-07" db="EMBL/GenBank/DDBJ databases">
        <title>Pervasive Adenine N6-methylation of Active Genes in Fungi.</title>
        <authorList>
            <consortium name="DOE Joint Genome Institute"/>
            <person name="Mondo S.J."/>
            <person name="Dannebaum R.O."/>
            <person name="Kuo R.C."/>
            <person name="Labutti K."/>
            <person name="Haridas S."/>
            <person name="Kuo A."/>
            <person name="Salamov A."/>
            <person name="Ahrendt S.R."/>
            <person name="Lipzen A."/>
            <person name="Sullivan W."/>
            <person name="Andreopoulos W.B."/>
            <person name="Clum A."/>
            <person name="Lindquist E."/>
            <person name="Daum C."/>
            <person name="Ramamoorthy G.K."/>
            <person name="Gryganskyi A."/>
            <person name="Culley D."/>
            <person name="Magnuson J.K."/>
            <person name="James T.Y."/>
            <person name="O'Malley M.A."/>
            <person name="Stajich J.E."/>
            <person name="Spatafora J.W."/>
            <person name="Visel A."/>
            <person name="Grigoriev I.V."/>
        </authorList>
    </citation>
    <scope>NUCLEOTIDE SEQUENCE [LARGE SCALE GENOMIC DNA]</scope>
    <source>
        <strain evidence="8 9">NRRL 1336</strain>
    </source>
</reference>
<dbReference type="EMBL" id="MCGE01000001">
    <property type="protein sequence ID" value="ORZ26073.1"/>
    <property type="molecule type" value="Genomic_DNA"/>
</dbReference>
<dbReference type="GO" id="GO:0003712">
    <property type="term" value="F:transcription coregulator activity"/>
    <property type="evidence" value="ECO:0007669"/>
    <property type="project" value="InterPro"/>
</dbReference>
<organism evidence="8 9">
    <name type="scientific">Absidia repens</name>
    <dbReference type="NCBI Taxonomy" id="90262"/>
    <lineage>
        <taxon>Eukaryota</taxon>
        <taxon>Fungi</taxon>
        <taxon>Fungi incertae sedis</taxon>
        <taxon>Mucoromycota</taxon>
        <taxon>Mucoromycotina</taxon>
        <taxon>Mucoromycetes</taxon>
        <taxon>Mucorales</taxon>
        <taxon>Cunninghamellaceae</taxon>
        <taxon>Absidia</taxon>
    </lineage>
</organism>
<comment type="similarity">
    <text evidence="2 6">Belongs to the Mediator complex subunit 10 family.</text>
</comment>
<keyword evidence="5 6" id="KW-0539">Nucleus</keyword>
<keyword evidence="3 6" id="KW-0805">Transcription regulation</keyword>
<comment type="caution">
    <text evidence="8">The sequence shown here is derived from an EMBL/GenBank/DDBJ whole genome shotgun (WGS) entry which is preliminary data.</text>
</comment>
<keyword evidence="4 6" id="KW-0804">Transcription</keyword>
<dbReference type="GO" id="GO:0016592">
    <property type="term" value="C:mediator complex"/>
    <property type="evidence" value="ECO:0007669"/>
    <property type="project" value="InterPro"/>
</dbReference>
<keyword evidence="9" id="KW-1185">Reference proteome</keyword>
<dbReference type="Proteomes" id="UP000193560">
    <property type="component" value="Unassembled WGS sequence"/>
</dbReference>
<name>A0A1X2J2L9_9FUNG</name>
<keyword evidence="6" id="KW-0010">Activator</keyword>
<gene>
    <name evidence="6" type="primary">MED10</name>
    <name evidence="8" type="ORF">BCR42DRAFT_19374</name>
</gene>
<evidence type="ECO:0000256" key="7">
    <source>
        <dbReference type="SAM" id="MobiDB-lite"/>
    </source>
</evidence>
<evidence type="ECO:0000256" key="1">
    <source>
        <dbReference type="ARBA" id="ARBA00004123"/>
    </source>
</evidence>
<feature type="compositionally biased region" description="Low complexity" evidence="7">
    <location>
        <begin position="133"/>
        <end position="158"/>
    </location>
</feature>
<evidence type="ECO:0000256" key="4">
    <source>
        <dbReference type="ARBA" id="ARBA00023163"/>
    </source>
</evidence>
<proteinExistence type="inferred from homology"/>
<dbReference type="OrthoDB" id="337270at2759"/>
<comment type="subunit">
    <text evidence="6">Component of the Mediator complex.</text>
</comment>
<evidence type="ECO:0000313" key="8">
    <source>
        <dbReference type="EMBL" id="ORZ26073.1"/>
    </source>
</evidence>
<accession>A0A1X2J2L9</accession>
<dbReference type="GO" id="GO:0006357">
    <property type="term" value="P:regulation of transcription by RNA polymerase II"/>
    <property type="evidence" value="ECO:0007669"/>
    <property type="project" value="InterPro"/>
</dbReference>
<dbReference type="InterPro" id="IPR019145">
    <property type="entry name" value="Mediator_Med10"/>
</dbReference>
<dbReference type="STRING" id="90262.A0A1X2J2L9"/>
<comment type="subcellular location">
    <subcellularLocation>
        <location evidence="1 6">Nucleus</location>
    </subcellularLocation>
</comment>
<evidence type="ECO:0000256" key="5">
    <source>
        <dbReference type="ARBA" id="ARBA00023242"/>
    </source>
</evidence>
<evidence type="ECO:0000256" key="6">
    <source>
        <dbReference type="RuleBase" id="RU364146"/>
    </source>
</evidence>
<protein>
    <recommendedName>
        <fullName evidence="6">Mediator of RNA polymerase II transcription subunit 10</fullName>
    </recommendedName>
    <alternativeName>
        <fullName evidence="6">Mediator complex subunit 10</fullName>
    </alternativeName>
</protein>
<dbReference type="Pfam" id="PF09748">
    <property type="entry name" value="Med10"/>
    <property type="match status" value="1"/>
</dbReference>
<feature type="region of interest" description="Disordered" evidence="7">
    <location>
        <begin position="123"/>
        <end position="158"/>
    </location>
</feature>
<evidence type="ECO:0000313" key="9">
    <source>
        <dbReference type="Proteomes" id="UP000193560"/>
    </source>
</evidence>
<evidence type="ECO:0000256" key="2">
    <source>
        <dbReference type="ARBA" id="ARBA00005389"/>
    </source>
</evidence>
<dbReference type="AlphaFoldDB" id="A0A1X2J2L9"/>